<evidence type="ECO:0000313" key="1">
    <source>
        <dbReference type="EMBL" id="GLR72735.1"/>
    </source>
</evidence>
<dbReference type="Proteomes" id="UP001156601">
    <property type="component" value="Unassembled WGS sequence"/>
</dbReference>
<dbReference type="NCBIfam" id="TIGR02563">
    <property type="entry name" value="cas_Csy4"/>
    <property type="match status" value="1"/>
</dbReference>
<comment type="caution">
    <text evidence="1">The sequence shown here is derived from an EMBL/GenBank/DDBJ whole genome shotgun (WGS) entry which is preliminary data.</text>
</comment>
<name>A0AA37T2D4_9ALTE</name>
<dbReference type="InterPro" id="IPR013396">
    <property type="entry name" value="CRISPR-assoc_prot_Csy4"/>
</dbReference>
<reference evidence="1" key="2">
    <citation type="submission" date="2023-01" db="EMBL/GenBank/DDBJ databases">
        <title>Draft genome sequence of Agaribacter marinus strain NBRC 110023.</title>
        <authorList>
            <person name="Sun Q."/>
            <person name="Mori K."/>
        </authorList>
    </citation>
    <scope>NUCLEOTIDE SEQUENCE</scope>
    <source>
        <strain evidence="1">NBRC 110023</strain>
    </source>
</reference>
<accession>A0AA37T2D4</accession>
<dbReference type="InterPro" id="IPR042564">
    <property type="entry name" value="CRISPR-Cas6/Csy4_sf"/>
</dbReference>
<dbReference type="GO" id="GO:0004519">
    <property type="term" value="F:endonuclease activity"/>
    <property type="evidence" value="ECO:0007669"/>
    <property type="project" value="InterPro"/>
</dbReference>
<organism evidence="1 2">
    <name type="scientific">Agaribacter marinus</name>
    <dbReference type="NCBI Taxonomy" id="1431249"/>
    <lineage>
        <taxon>Bacteria</taxon>
        <taxon>Pseudomonadati</taxon>
        <taxon>Pseudomonadota</taxon>
        <taxon>Gammaproteobacteria</taxon>
        <taxon>Alteromonadales</taxon>
        <taxon>Alteromonadaceae</taxon>
        <taxon>Agaribacter</taxon>
    </lineage>
</organism>
<dbReference type="Pfam" id="PF09618">
    <property type="entry name" value="Cas_Csy4"/>
    <property type="match status" value="1"/>
</dbReference>
<dbReference type="AlphaFoldDB" id="A0AA37T2D4"/>
<proteinExistence type="predicted"/>
<evidence type="ECO:0000313" key="2">
    <source>
        <dbReference type="Proteomes" id="UP001156601"/>
    </source>
</evidence>
<dbReference type="CDD" id="cd09739">
    <property type="entry name" value="Cas6_I-F"/>
    <property type="match status" value="1"/>
</dbReference>
<protein>
    <submittedName>
        <fullName evidence="1">Type I-F CRISPR-associated endoribonuclease Cas6/Csy4</fullName>
    </submittedName>
</protein>
<dbReference type="Gene3D" id="3.30.70.2540">
    <property type="entry name" value="CRISPR-associated endoribonuclease Cas6/Csy4"/>
    <property type="match status" value="1"/>
</dbReference>
<gene>
    <name evidence="1" type="ORF">GCM10007852_36430</name>
</gene>
<dbReference type="RefSeq" id="WP_284219151.1">
    <property type="nucleotide sequence ID" value="NZ_BSOT01000012.1"/>
</dbReference>
<sequence length="183" mass="20947">MDYYIDLILKPDAEMREAELSSKVFTKFHKALVNLNTNQIGISFPLVNLKLGNLFRIHGEQSLLNDLQGQAWLGGLSEYCKMSEILKIPEKVNYRIVSQKRSNMSNAKLKRLIARGNIDEAGIKNYKIKMLSQGFDNPYLDMFSGSTQQNRRIFIEFSEILTKPTQGIFDSFGLSKTATIPWF</sequence>
<reference evidence="1" key="1">
    <citation type="journal article" date="2014" name="Int. J. Syst. Evol. Microbiol.">
        <title>Complete genome sequence of Corynebacterium casei LMG S-19264T (=DSM 44701T), isolated from a smear-ripened cheese.</title>
        <authorList>
            <consortium name="US DOE Joint Genome Institute (JGI-PGF)"/>
            <person name="Walter F."/>
            <person name="Albersmeier A."/>
            <person name="Kalinowski J."/>
            <person name="Ruckert C."/>
        </authorList>
    </citation>
    <scope>NUCLEOTIDE SEQUENCE</scope>
    <source>
        <strain evidence="1">NBRC 110023</strain>
    </source>
</reference>
<dbReference type="GO" id="GO:0043571">
    <property type="term" value="P:maintenance of CRISPR repeat elements"/>
    <property type="evidence" value="ECO:0007669"/>
    <property type="project" value="InterPro"/>
</dbReference>
<dbReference type="EMBL" id="BSOT01000012">
    <property type="protein sequence ID" value="GLR72735.1"/>
    <property type="molecule type" value="Genomic_DNA"/>
</dbReference>
<keyword evidence="2" id="KW-1185">Reference proteome</keyword>